<dbReference type="AlphaFoldDB" id="A0A1S1N1Q8"/>
<evidence type="ECO:0000313" key="4">
    <source>
        <dbReference type="EMBL" id="OHU95004.1"/>
    </source>
</evidence>
<organism evidence="4 5">
    <name type="scientific">Pseudoalteromonas byunsanensis</name>
    <dbReference type="NCBI Taxonomy" id="327939"/>
    <lineage>
        <taxon>Bacteria</taxon>
        <taxon>Pseudomonadati</taxon>
        <taxon>Pseudomonadota</taxon>
        <taxon>Gammaproteobacteria</taxon>
        <taxon>Alteromonadales</taxon>
        <taxon>Pseudoalteromonadaceae</taxon>
        <taxon>Pseudoalteromonas</taxon>
    </lineage>
</organism>
<comment type="caution">
    <text evidence="4">The sequence shown here is derived from an EMBL/GenBank/DDBJ whole genome shotgun (WGS) entry which is preliminary data.</text>
</comment>
<reference evidence="4 5" key="1">
    <citation type="submission" date="2016-10" db="EMBL/GenBank/DDBJ databases">
        <title>Pseudoalteromonas amylolytica sp. nov., isolated from the surface seawater.</title>
        <authorList>
            <person name="Wu Y.-H."/>
            <person name="Cheng H."/>
            <person name="Jin X.-B."/>
            <person name="Wang C.-S."/>
            <person name="Xu X.-W."/>
        </authorList>
    </citation>
    <scope>NUCLEOTIDE SEQUENCE [LARGE SCALE GENOMIC DNA]</scope>
    <source>
        <strain evidence="4 5">JCM 12483</strain>
    </source>
</reference>
<proteinExistence type="predicted"/>
<dbReference type="RefSeq" id="WP_070992520.1">
    <property type="nucleotide sequence ID" value="NZ_CBCSHD010000021.1"/>
</dbReference>
<gene>
    <name evidence="4" type="ORF">BIW53_13420</name>
</gene>
<dbReference type="InterPro" id="IPR020010">
    <property type="entry name" value="CHP03503"/>
</dbReference>
<feature type="transmembrane region" description="Helical" evidence="2">
    <location>
        <begin position="373"/>
        <end position="397"/>
    </location>
</feature>
<dbReference type="NCBIfam" id="TIGR03503">
    <property type="entry name" value="TIGR03503 family protein"/>
    <property type="match status" value="1"/>
</dbReference>
<feature type="compositionally biased region" description="Basic and acidic residues" evidence="1">
    <location>
        <begin position="431"/>
        <end position="445"/>
    </location>
</feature>
<sequence length="455" mass="51613">MKRSWFALLMILVSTYAFATPQVTVLERDGVSNEVPLLDNRFRIDHEVEKISLLFFRKPGSPAVVLVQPDGSKIYATHALRDDSLQWYDEVSFDLVVISNPTPGPWQVIGNIQDGSRVMVVGDIELEVEPLPPLIFRGETLKVTGRVTNDGEPIEIGYFRDVISLVVDFVSTNNDNYDNFGAGTQSVTEFKDDGREFDERPLDGVFTGEFKLSFPAGEWRPEFLIETPLVKRKVVGKPILLSEPPFNFELTLSENEEFEHELMIKLDNEIVKPESVIFQGKIFYPNGEEQAFTIEPKERLFRTLAIKNYDWGRYSVELSAFGENINGREFMATLPVYKFEIERPIEKVPELHVPIDTILIPEPEPEPEINTPLVVSVIVVGNLLVLLAGWAAVRILVQNKPINFNFKFKLPFAKSKSTEKQSQEPQNETQKQNEEESGSKNDKSGDILNLSMSDD</sequence>
<keyword evidence="2" id="KW-0472">Membrane</keyword>
<protein>
    <submittedName>
        <fullName evidence="4">TIGR03503 family protein</fullName>
    </submittedName>
</protein>
<evidence type="ECO:0000313" key="5">
    <source>
        <dbReference type="Proteomes" id="UP000180253"/>
    </source>
</evidence>
<keyword evidence="3" id="KW-0732">Signal</keyword>
<dbReference type="Proteomes" id="UP000180253">
    <property type="component" value="Unassembled WGS sequence"/>
</dbReference>
<feature type="region of interest" description="Disordered" evidence="1">
    <location>
        <begin position="416"/>
        <end position="455"/>
    </location>
</feature>
<evidence type="ECO:0000256" key="1">
    <source>
        <dbReference type="SAM" id="MobiDB-lite"/>
    </source>
</evidence>
<keyword evidence="5" id="KW-1185">Reference proteome</keyword>
<dbReference type="STRING" id="327939.BIW53_13420"/>
<feature type="signal peptide" evidence="3">
    <location>
        <begin position="1"/>
        <end position="19"/>
    </location>
</feature>
<accession>A0A1S1N1Q8</accession>
<evidence type="ECO:0000256" key="2">
    <source>
        <dbReference type="SAM" id="Phobius"/>
    </source>
</evidence>
<keyword evidence="2" id="KW-1133">Transmembrane helix</keyword>
<name>A0A1S1N1Q8_9GAMM</name>
<feature type="chain" id="PRO_5010207584" evidence="3">
    <location>
        <begin position="20"/>
        <end position="455"/>
    </location>
</feature>
<keyword evidence="2" id="KW-0812">Transmembrane</keyword>
<dbReference type="EMBL" id="MNAN01000032">
    <property type="protein sequence ID" value="OHU95004.1"/>
    <property type="molecule type" value="Genomic_DNA"/>
</dbReference>
<evidence type="ECO:0000256" key="3">
    <source>
        <dbReference type="SAM" id="SignalP"/>
    </source>
</evidence>
<dbReference type="OrthoDB" id="798937at2"/>